<dbReference type="GO" id="GO:0005986">
    <property type="term" value="P:sucrose biosynthetic process"/>
    <property type="evidence" value="ECO:0007669"/>
    <property type="project" value="TreeGrafter"/>
</dbReference>
<reference evidence="6" key="1">
    <citation type="journal article" date="2011" name="Genome Res.">
        <title>Deep small RNA sequencing from the nematode Ascaris reveals conservation, functional diversification, and novel developmental profiles.</title>
        <authorList>
            <person name="Wang J."/>
            <person name="Czech B."/>
            <person name="Crunk A."/>
            <person name="Wallace A."/>
            <person name="Mitreva M."/>
            <person name="Hannon G.J."/>
            <person name="Davis R.E."/>
        </authorList>
    </citation>
    <scope>NUCLEOTIDE SEQUENCE</scope>
</reference>
<evidence type="ECO:0000256" key="1">
    <source>
        <dbReference type="ARBA" id="ARBA00022723"/>
    </source>
</evidence>
<comment type="pathway">
    <text evidence="3">Carbohydrate biosynthesis.</text>
</comment>
<dbReference type="PANTHER" id="PTHR11556:SF1">
    <property type="entry name" value="FRUCTOSE-BISPHOSPHATASE"/>
    <property type="match status" value="1"/>
</dbReference>
<dbReference type="GO" id="GO:0006094">
    <property type="term" value="P:gluconeogenesis"/>
    <property type="evidence" value="ECO:0007669"/>
    <property type="project" value="TreeGrafter"/>
</dbReference>
<dbReference type="GO" id="GO:0046872">
    <property type="term" value="F:metal ion binding"/>
    <property type="evidence" value="ECO:0007669"/>
    <property type="project" value="UniProtKB-KW"/>
</dbReference>
<dbReference type="GO" id="GO:0030388">
    <property type="term" value="P:fructose 1,6-bisphosphate metabolic process"/>
    <property type="evidence" value="ECO:0007669"/>
    <property type="project" value="TreeGrafter"/>
</dbReference>
<protein>
    <recommendedName>
        <fullName evidence="4">D-fructose-1,6-bisphosphate 1-phosphohydrolase</fullName>
    </recommendedName>
</protein>
<dbReference type="GO" id="GO:0042132">
    <property type="term" value="F:fructose 1,6-bisphosphate 1-phosphatase activity"/>
    <property type="evidence" value="ECO:0007669"/>
    <property type="project" value="TreeGrafter"/>
</dbReference>
<feature type="domain" description="Fructose-1-6-bisphosphatase class 1 C-terminal" evidence="5">
    <location>
        <begin position="21"/>
        <end position="95"/>
    </location>
</feature>
<evidence type="ECO:0000256" key="3">
    <source>
        <dbReference type="ARBA" id="ARBA00024331"/>
    </source>
</evidence>
<dbReference type="PANTHER" id="PTHR11556">
    <property type="entry name" value="FRUCTOSE-1,6-BISPHOSPHATASE-RELATED"/>
    <property type="match status" value="1"/>
</dbReference>
<dbReference type="GO" id="GO:0006002">
    <property type="term" value="P:fructose 6-phosphate metabolic process"/>
    <property type="evidence" value="ECO:0007669"/>
    <property type="project" value="TreeGrafter"/>
</dbReference>
<proteinExistence type="evidence at transcript level"/>
<sequence>MNGLQSVGEFILTHRNMQCKPRGAVYSINEGYSKHWTKGVAEYVRSRKDPPDGKKGYAQRYVGSMVADVHRTLLNGGIFLYPATANAPSGKVSSFSSRLRPISFSHSLLPPFRFLLSISTRHSFSPWAASL</sequence>
<keyword evidence="2" id="KW-0460">Magnesium</keyword>
<dbReference type="AlphaFoldDB" id="F1LB44"/>
<dbReference type="InterPro" id="IPR044015">
    <property type="entry name" value="FBPase_C_dom"/>
</dbReference>
<keyword evidence="1" id="KW-0479">Metal-binding</keyword>
<dbReference type="GO" id="GO:0006000">
    <property type="term" value="P:fructose metabolic process"/>
    <property type="evidence" value="ECO:0007669"/>
    <property type="project" value="TreeGrafter"/>
</dbReference>
<evidence type="ECO:0000256" key="4">
    <source>
        <dbReference type="ARBA" id="ARBA00032973"/>
    </source>
</evidence>
<dbReference type="InterPro" id="IPR000146">
    <property type="entry name" value="FBPase_class-1"/>
</dbReference>
<evidence type="ECO:0000259" key="5">
    <source>
        <dbReference type="Pfam" id="PF18913"/>
    </source>
</evidence>
<dbReference type="GO" id="GO:0005829">
    <property type="term" value="C:cytosol"/>
    <property type="evidence" value="ECO:0007669"/>
    <property type="project" value="TreeGrafter"/>
</dbReference>
<dbReference type="SUPFAM" id="SSF56655">
    <property type="entry name" value="Carbohydrate phosphatase"/>
    <property type="match status" value="1"/>
</dbReference>
<evidence type="ECO:0000313" key="6">
    <source>
        <dbReference type="EMBL" id="ADY47348.1"/>
    </source>
</evidence>
<evidence type="ECO:0000256" key="2">
    <source>
        <dbReference type="ARBA" id="ARBA00022842"/>
    </source>
</evidence>
<dbReference type="Pfam" id="PF18913">
    <property type="entry name" value="FBPase_C"/>
    <property type="match status" value="1"/>
</dbReference>
<accession>F1LB44</accession>
<dbReference type="Gene3D" id="3.40.190.80">
    <property type="match status" value="1"/>
</dbReference>
<dbReference type="EMBL" id="JI176071">
    <property type="protein sequence ID" value="ADY47348.1"/>
    <property type="molecule type" value="mRNA"/>
</dbReference>
<name>F1LB44_ASCSU</name>
<organism evidence="6">
    <name type="scientific">Ascaris suum</name>
    <name type="common">Pig roundworm</name>
    <name type="synonym">Ascaris lumbricoides</name>
    <dbReference type="NCBI Taxonomy" id="6253"/>
    <lineage>
        <taxon>Eukaryota</taxon>
        <taxon>Metazoa</taxon>
        <taxon>Ecdysozoa</taxon>
        <taxon>Nematoda</taxon>
        <taxon>Chromadorea</taxon>
        <taxon>Rhabditida</taxon>
        <taxon>Spirurina</taxon>
        <taxon>Ascaridomorpha</taxon>
        <taxon>Ascaridoidea</taxon>
        <taxon>Ascarididae</taxon>
        <taxon>Ascaris</taxon>
    </lineage>
</organism>